<sequence length="122" mass="13709">MTTLNQAIKRKKIKKNKKTILSNKPQIKGLLLSTVILSPKKPNSAKRKVALVKLKNGKKIKAYIPGEKSILKDNNKILIRGGNTKDLPGINYKVVLGVFNNYSLEQRLNKRSKYGVKLPKNS</sequence>
<keyword evidence="6" id="KW-1185">Reference proteome</keyword>
<dbReference type="NCBIfam" id="TIGR00981">
    <property type="entry name" value="rpsL_bact"/>
    <property type="match status" value="1"/>
</dbReference>
<dbReference type="GO" id="GO:0015935">
    <property type="term" value="C:small ribosomal subunit"/>
    <property type="evidence" value="ECO:0007669"/>
    <property type="project" value="InterPro"/>
</dbReference>
<dbReference type="RefSeq" id="XP_012965618.1">
    <property type="nucleotide sequence ID" value="XM_013110164.1"/>
</dbReference>
<dbReference type="OrthoDB" id="361013at2759"/>
<dbReference type="PANTHER" id="PTHR11652">
    <property type="entry name" value="30S RIBOSOMAL PROTEIN S12 FAMILY MEMBER"/>
    <property type="match status" value="1"/>
</dbReference>
<organism evidence="5 6">
    <name type="scientific">Theileria orientalis strain Shintoku</name>
    <dbReference type="NCBI Taxonomy" id="869250"/>
    <lineage>
        <taxon>Eukaryota</taxon>
        <taxon>Sar</taxon>
        <taxon>Alveolata</taxon>
        <taxon>Apicomplexa</taxon>
        <taxon>Aconoidasida</taxon>
        <taxon>Piroplasmida</taxon>
        <taxon>Theileriidae</taxon>
        <taxon>Theileria</taxon>
    </lineage>
</organism>
<dbReference type="InterPro" id="IPR012340">
    <property type="entry name" value="NA-bd_OB-fold"/>
</dbReference>
<dbReference type="OMA" id="WANTPHA"/>
<dbReference type="VEuPathDB" id="PiroplasmaDB:TOT_050000011"/>
<name>J7MCI1_THEOR</name>
<evidence type="ECO:0000256" key="2">
    <source>
        <dbReference type="ARBA" id="ARBA00022980"/>
    </source>
</evidence>
<protein>
    <submittedName>
        <fullName evidence="5">Rps12</fullName>
    </submittedName>
</protein>
<evidence type="ECO:0000313" key="6">
    <source>
        <dbReference type="Proteomes" id="UP000003786"/>
    </source>
</evidence>
<dbReference type="GO" id="GO:0003735">
    <property type="term" value="F:structural constituent of ribosome"/>
    <property type="evidence" value="ECO:0007669"/>
    <property type="project" value="InterPro"/>
</dbReference>
<reference evidence="5" key="1">
    <citation type="journal article" date="2012" name="MBio">
        <title>Comparative genome analysis of three eukaryotic parasites with differing abilities to transform leukocytes reveals key mediators of Theileria-induced leukocyte transformation.</title>
        <authorList>
            <person name="Hayashida K."/>
            <person name="Hara Y."/>
            <person name="Abe T."/>
            <person name="Yamasaki C."/>
            <person name="Toyoda A."/>
            <person name="Kosuge T."/>
            <person name="Suzuki Y."/>
            <person name="Sato Y."/>
            <person name="Kawashima S."/>
            <person name="Katayama T."/>
            <person name="Wakaguri H."/>
            <person name="Inoue N."/>
            <person name="Homma K."/>
            <person name="Tada-Umezaki M."/>
            <person name="Yagi Y."/>
            <person name="Fujii Y."/>
            <person name="Habara T."/>
            <person name="Kanehisa M."/>
            <person name="Watanabe H."/>
            <person name="Ito K."/>
            <person name="Gojobori T."/>
            <person name="Sugawara H."/>
            <person name="Imanishi T."/>
            <person name="Weir W."/>
            <person name="Gardner M."/>
            <person name="Pain A."/>
            <person name="Shiels B."/>
            <person name="Hattori M."/>
            <person name="Nene V."/>
            <person name="Sugimoto C."/>
        </authorList>
    </citation>
    <scope>NUCLEOTIDE SEQUENCE</scope>
    <source>
        <strain evidence="5">Shintoku</strain>
    </source>
</reference>
<evidence type="ECO:0000256" key="3">
    <source>
        <dbReference type="ARBA" id="ARBA00023274"/>
    </source>
</evidence>
<dbReference type="GO" id="GO:0006412">
    <property type="term" value="P:translation"/>
    <property type="evidence" value="ECO:0007669"/>
    <property type="project" value="InterPro"/>
</dbReference>
<proteinExistence type="inferred from homology"/>
<dbReference type="PROSITE" id="PS00055">
    <property type="entry name" value="RIBOSOMAL_S12"/>
    <property type="match status" value="1"/>
</dbReference>
<keyword evidence="3 4" id="KW-0687">Ribonucleoprotein</keyword>
<dbReference type="PIRSF" id="PIRSF002133">
    <property type="entry name" value="Ribosomal_S12/S23"/>
    <property type="match status" value="1"/>
</dbReference>
<keyword evidence="2 4" id="KW-0689">Ribosomal protein</keyword>
<dbReference type="SUPFAM" id="SSF50249">
    <property type="entry name" value="Nucleic acid-binding proteins"/>
    <property type="match status" value="1"/>
</dbReference>
<dbReference type="Pfam" id="PF00164">
    <property type="entry name" value="Ribosom_S12_S23"/>
    <property type="match status" value="1"/>
</dbReference>
<evidence type="ECO:0000256" key="4">
    <source>
        <dbReference type="RuleBase" id="RU003622"/>
    </source>
</evidence>
<accession>J7MCI1</accession>
<gene>
    <name evidence="5" type="ORF">TOT_050000011</name>
</gene>
<evidence type="ECO:0000256" key="1">
    <source>
        <dbReference type="ARBA" id="ARBA00005657"/>
    </source>
</evidence>
<dbReference type="InterPro" id="IPR005679">
    <property type="entry name" value="Ribosomal_uS12_bac"/>
</dbReference>
<comment type="similarity">
    <text evidence="1 4">Belongs to the universal ribosomal protein uS12 family.</text>
</comment>
<dbReference type="PRINTS" id="PR01034">
    <property type="entry name" value="RIBOSOMALS12"/>
</dbReference>
<dbReference type="Proteomes" id="UP000003786">
    <property type="component" value="Apicoplast Pltd"/>
</dbReference>
<evidence type="ECO:0000313" key="5">
    <source>
        <dbReference type="EMBL" id="BAM42527.1"/>
    </source>
</evidence>
<dbReference type="EMBL" id="AP011950">
    <property type="protein sequence ID" value="BAM42527.1"/>
    <property type="molecule type" value="Genomic_DNA"/>
</dbReference>
<dbReference type="Gene3D" id="2.40.50.140">
    <property type="entry name" value="Nucleic acid-binding proteins"/>
    <property type="match status" value="1"/>
</dbReference>
<dbReference type="AlphaFoldDB" id="J7MCI1"/>
<dbReference type="GeneID" id="20717032"/>
<dbReference type="InterPro" id="IPR006032">
    <property type="entry name" value="Ribosomal_uS12"/>
</dbReference>